<evidence type="ECO:0000313" key="23">
    <source>
        <dbReference type="Proteomes" id="UP001214576"/>
    </source>
</evidence>
<evidence type="ECO:0000256" key="20">
    <source>
        <dbReference type="SAM" id="Phobius"/>
    </source>
</evidence>
<evidence type="ECO:0000259" key="21">
    <source>
        <dbReference type="PROSITE" id="PS50063"/>
    </source>
</evidence>
<dbReference type="GO" id="GO:0051400">
    <property type="term" value="F:BH domain binding"/>
    <property type="evidence" value="ECO:0007669"/>
    <property type="project" value="TreeGrafter"/>
</dbReference>
<evidence type="ECO:0000256" key="13">
    <source>
        <dbReference type="ARBA" id="ARBA00023006"/>
    </source>
</evidence>
<keyword evidence="12 20" id="KW-1133">Transmembrane helix</keyword>
<keyword evidence="10" id="KW-1000">Mitochondrion outer membrane</keyword>
<feature type="domain" description="Apoptosis regulator Bcl-2 family BH4" evidence="21">
    <location>
        <begin position="11"/>
        <end position="30"/>
    </location>
</feature>
<accession>A0AAD4TV52</accession>
<dbReference type="PROSITE" id="PS01259">
    <property type="entry name" value="BH3"/>
    <property type="match status" value="1"/>
</dbReference>
<sequence length="229" mass="24937">MAHAGGTGYDNREIVMKYIHYKLSQRGYEWEAGAAGAAPPGAAPAPGILSSQPGRAPAPSRTSPPPPPAAAAGPAPSPVPPVVHLTLRQAGDDFSRRYRRDFAEMSSQLHLTPFTARGRFATVVEELFRDGVNWGRIVAFFEFGGVMCVESVNREMSPLVDSIALWMTEYLNRHLHAWIQDNGGWDAFVELYGPSMRPLFDFSWLSLKALLSLALVGACITLGAYLGHK</sequence>
<feature type="short sequence motif" description="BH4" evidence="18">
    <location>
        <begin position="11"/>
        <end position="30"/>
    </location>
</feature>
<evidence type="ECO:0000256" key="1">
    <source>
        <dbReference type="ARBA" id="ARBA00004389"/>
    </source>
</evidence>
<feature type="transmembrane region" description="Helical" evidence="20">
    <location>
        <begin position="205"/>
        <end position="226"/>
    </location>
</feature>
<keyword evidence="16" id="KW-0539">Nucleus</keyword>
<evidence type="ECO:0000256" key="14">
    <source>
        <dbReference type="ARBA" id="ARBA00023128"/>
    </source>
</evidence>
<dbReference type="PROSITE" id="PS01260">
    <property type="entry name" value="BH4_1"/>
    <property type="match status" value="1"/>
</dbReference>
<dbReference type="AlphaFoldDB" id="A0AAD4TV52"/>
<dbReference type="GO" id="GO:0043066">
    <property type="term" value="P:negative regulation of apoptotic process"/>
    <property type="evidence" value="ECO:0007669"/>
    <property type="project" value="InterPro"/>
</dbReference>
<comment type="function">
    <text evidence="17">Suppresses apoptosis in a variety of cell systems including factor-dependent lymphohematopoietic and neural cells. Regulates cell death by controlling the mitochondrial membrane permeability. Appears to function in a feedback loop system with caspases. Inhibits caspase activity either by preventing the release of cytochrome c from the mitochondria and/or by binding to the apoptosis-activating factor (APAF-1). Also acts as an inhibitor of autophagy: interacts with BECN1 and AMBRA1 during non-starvation conditions and inhibits their autophagy function. May attenuate inflammation by impairing NLRP1-inflammasome activation, hence CASP1 activation and IL1B release.</text>
</comment>
<keyword evidence="11" id="KW-0256">Endoplasmic reticulum</keyword>
<evidence type="ECO:0000256" key="3">
    <source>
        <dbReference type="ARBA" id="ARBA00004572"/>
    </source>
</evidence>
<comment type="similarity">
    <text evidence="5">Belongs to the Bcl-2 family.</text>
</comment>
<dbReference type="InterPro" id="IPR026298">
    <property type="entry name" value="Bcl-2_fam"/>
</dbReference>
<feature type="compositionally biased region" description="Low complexity" evidence="19">
    <location>
        <begin position="32"/>
        <end position="61"/>
    </location>
</feature>
<evidence type="ECO:0000256" key="6">
    <source>
        <dbReference type="ARBA" id="ARBA00018573"/>
    </source>
</evidence>
<evidence type="ECO:0000256" key="18">
    <source>
        <dbReference type="PROSITE-ProRule" id="PRU00025"/>
    </source>
</evidence>
<dbReference type="InterPro" id="IPR020717">
    <property type="entry name" value="Bcl2_BH1_motif_CS"/>
</dbReference>
<dbReference type="FunFam" id="1.10.437.10:FF:000006">
    <property type="entry name" value="Apoptosis regulator Bcl-2"/>
    <property type="match status" value="1"/>
</dbReference>
<dbReference type="InterPro" id="IPR020726">
    <property type="entry name" value="Bcl2_BH2_motif_CS"/>
</dbReference>
<keyword evidence="7" id="KW-0963">Cytoplasm</keyword>
<dbReference type="PANTHER" id="PTHR11256:SF11">
    <property type="entry name" value="APOPTOSIS REGULATOR BCL-2"/>
    <property type="match status" value="1"/>
</dbReference>
<proteinExistence type="inferred from homology"/>
<dbReference type="PRINTS" id="PR01863">
    <property type="entry name" value="APOPREGBCL2"/>
</dbReference>
<keyword evidence="8 20" id="KW-0812">Transmembrane</keyword>
<evidence type="ECO:0000256" key="2">
    <source>
        <dbReference type="ARBA" id="ARBA00004496"/>
    </source>
</evidence>
<dbReference type="EMBL" id="JAKZEL010000021">
    <property type="protein sequence ID" value="KAI4532919.1"/>
    <property type="molecule type" value="Genomic_DNA"/>
</dbReference>
<keyword evidence="14" id="KW-0496">Mitochondrion</keyword>
<evidence type="ECO:0000256" key="10">
    <source>
        <dbReference type="ARBA" id="ARBA00022787"/>
    </source>
</evidence>
<dbReference type="PANTHER" id="PTHR11256">
    <property type="entry name" value="BCL-2 RELATED"/>
    <property type="match status" value="1"/>
</dbReference>
<comment type="caution">
    <text evidence="22">The sequence shown here is derived from an EMBL/GenBank/DDBJ whole genome shotgun (WGS) entry which is preliminary data.</text>
</comment>
<comment type="subcellular location">
    <subcellularLocation>
        <location evidence="2">Cytoplasm</location>
    </subcellularLocation>
    <subcellularLocation>
        <location evidence="1">Endoplasmic reticulum membrane</location>
        <topology evidence="1">Single-pass membrane protein</topology>
    </subcellularLocation>
    <subcellularLocation>
        <location evidence="3">Mitochondrion outer membrane</location>
        <topology evidence="3">Single-pass membrane protein</topology>
    </subcellularLocation>
    <subcellularLocation>
        <location evidence="4">Nucleus membrane</location>
        <topology evidence="4">Single-pass membrane protein</topology>
    </subcellularLocation>
</comment>
<dbReference type="CDD" id="cd06845">
    <property type="entry name" value="Bcl-2_like"/>
    <property type="match status" value="1"/>
</dbReference>
<dbReference type="InterPro" id="IPR003093">
    <property type="entry name" value="Bcl2_BH4"/>
</dbReference>
<dbReference type="NCBIfam" id="TIGR00865">
    <property type="entry name" value="bcl-2"/>
    <property type="match status" value="1"/>
</dbReference>
<dbReference type="Gene3D" id="1.10.437.10">
    <property type="entry name" value="Blc2-like"/>
    <property type="match status" value="1"/>
</dbReference>
<evidence type="ECO:0000256" key="11">
    <source>
        <dbReference type="ARBA" id="ARBA00022824"/>
    </source>
</evidence>
<dbReference type="PRINTS" id="PR01862">
    <property type="entry name" value="BCL2FAMILY"/>
</dbReference>
<evidence type="ECO:0000256" key="16">
    <source>
        <dbReference type="ARBA" id="ARBA00023242"/>
    </source>
</evidence>
<feature type="compositionally biased region" description="Pro residues" evidence="19">
    <location>
        <begin position="62"/>
        <end position="81"/>
    </location>
</feature>
<keyword evidence="23" id="KW-1185">Reference proteome</keyword>
<dbReference type="SMR" id="A0AAD4TV52"/>
<dbReference type="InterPro" id="IPR020731">
    <property type="entry name" value="Bcl2_BH4_motif_CS"/>
</dbReference>
<dbReference type="PROSITE" id="PS01080">
    <property type="entry name" value="BH1"/>
    <property type="match status" value="1"/>
</dbReference>
<evidence type="ECO:0000256" key="5">
    <source>
        <dbReference type="ARBA" id="ARBA00009458"/>
    </source>
</evidence>
<keyword evidence="9 18" id="KW-0053">Apoptosis</keyword>
<evidence type="ECO:0000256" key="17">
    <source>
        <dbReference type="ARBA" id="ARBA00045768"/>
    </source>
</evidence>
<dbReference type="InterPro" id="IPR020728">
    <property type="entry name" value="Bcl2_BH3_motif_CS"/>
</dbReference>
<dbReference type="Pfam" id="PF02180">
    <property type="entry name" value="BH4"/>
    <property type="match status" value="1"/>
</dbReference>
<dbReference type="GO" id="GO:0005741">
    <property type="term" value="C:mitochondrial outer membrane"/>
    <property type="evidence" value="ECO:0007669"/>
    <property type="project" value="UniProtKB-SubCell"/>
</dbReference>
<dbReference type="InterPro" id="IPR004725">
    <property type="entry name" value="Bcl2/BclX"/>
</dbReference>
<dbReference type="GO" id="GO:0008630">
    <property type="term" value="P:intrinsic apoptotic signaling pathway in response to DNA damage"/>
    <property type="evidence" value="ECO:0007669"/>
    <property type="project" value="TreeGrafter"/>
</dbReference>
<dbReference type="Proteomes" id="UP001214576">
    <property type="component" value="Unassembled WGS sequence"/>
</dbReference>
<dbReference type="GO" id="GO:0005789">
    <property type="term" value="C:endoplasmic reticulum membrane"/>
    <property type="evidence" value="ECO:0007669"/>
    <property type="project" value="UniProtKB-SubCell"/>
</dbReference>
<evidence type="ECO:0000256" key="8">
    <source>
        <dbReference type="ARBA" id="ARBA00022692"/>
    </source>
</evidence>
<evidence type="ECO:0000256" key="15">
    <source>
        <dbReference type="ARBA" id="ARBA00023136"/>
    </source>
</evidence>
<protein>
    <recommendedName>
        <fullName evidence="6">Apoptosis regulator Bcl-2</fullName>
    </recommendedName>
</protein>
<dbReference type="PROSITE" id="PS50062">
    <property type="entry name" value="BCL2_FAMILY"/>
    <property type="match status" value="1"/>
</dbReference>
<dbReference type="PROSITE" id="PS01258">
    <property type="entry name" value="BH2"/>
    <property type="match status" value="1"/>
</dbReference>
<feature type="region of interest" description="Disordered" evidence="19">
    <location>
        <begin position="32"/>
        <end position="82"/>
    </location>
</feature>
<dbReference type="InterPro" id="IPR013278">
    <property type="entry name" value="Apop_reg_Bcl2"/>
</dbReference>
<dbReference type="InterPro" id="IPR046371">
    <property type="entry name" value="Bcl-2_BH1-3"/>
</dbReference>
<evidence type="ECO:0000256" key="7">
    <source>
        <dbReference type="ARBA" id="ARBA00022490"/>
    </source>
</evidence>
<dbReference type="SMART" id="SM00265">
    <property type="entry name" value="BH4"/>
    <property type="match status" value="1"/>
</dbReference>
<name>A0AAD4TV52_OVIAM</name>
<keyword evidence="15 20" id="KW-0472">Membrane</keyword>
<dbReference type="Pfam" id="PF00452">
    <property type="entry name" value="Bcl-2"/>
    <property type="match status" value="1"/>
</dbReference>
<dbReference type="GO" id="GO:0031965">
    <property type="term" value="C:nuclear membrane"/>
    <property type="evidence" value="ECO:0007669"/>
    <property type="project" value="UniProtKB-SubCell"/>
</dbReference>
<dbReference type="SUPFAM" id="SSF56854">
    <property type="entry name" value="Bcl-2 inhibitors of programmed cell death"/>
    <property type="match status" value="1"/>
</dbReference>
<evidence type="ECO:0000256" key="9">
    <source>
        <dbReference type="ARBA" id="ARBA00022703"/>
    </source>
</evidence>
<dbReference type="GO" id="GO:0001836">
    <property type="term" value="P:release of cytochrome c from mitochondria"/>
    <property type="evidence" value="ECO:0007669"/>
    <property type="project" value="TreeGrafter"/>
</dbReference>
<organism evidence="22 23">
    <name type="scientific">Ovis ammon polii</name>
    <dbReference type="NCBI Taxonomy" id="230172"/>
    <lineage>
        <taxon>Eukaryota</taxon>
        <taxon>Metazoa</taxon>
        <taxon>Chordata</taxon>
        <taxon>Craniata</taxon>
        <taxon>Vertebrata</taxon>
        <taxon>Euteleostomi</taxon>
        <taxon>Mammalia</taxon>
        <taxon>Eutheria</taxon>
        <taxon>Laurasiatheria</taxon>
        <taxon>Artiodactyla</taxon>
        <taxon>Ruminantia</taxon>
        <taxon>Pecora</taxon>
        <taxon>Bovidae</taxon>
        <taxon>Caprinae</taxon>
        <taxon>Ovis</taxon>
    </lineage>
</organism>
<dbReference type="InterPro" id="IPR002475">
    <property type="entry name" value="Bcl2-like"/>
</dbReference>
<reference evidence="22" key="1">
    <citation type="submission" date="2022-03" db="EMBL/GenBank/DDBJ databases">
        <title>Genomic analyses of argali, domestic sheep and their hybrids provide insights into chromosomal evolution, heterosis and genetic basis of agronomic traits.</title>
        <authorList>
            <person name="Li M."/>
        </authorList>
    </citation>
    <scope>NUCLEOTIDE SEQUENCE</scope>
    <source>
        <strain evidence="22">CAU-MHL-2022a</strain>
        <tissue evidence="22">Skin</tissue>
    </source>
</reference>
<evidence type="ECO:0000256" key="12">
    <source>
        <dbReference type="ARBA" id="ARBA00022989"/>
    </source>
</evidence>
<dbReference type="InterPro" id="IPR036834">
    <property type="entry name" value="Bcl-2-like_sf"/>
</dbReference>
<dbReference type="GO" id="GO:0097192">
    <property type="term" value="P:extrinsic apoptotic signaling pathway in absence of ligand"/>
    <property type="evidence" value="ECO:0007669"/>
    <property type="project" value="TreeGrafter"/>
</dbReference>
<evidence type="ECO:0000313" key="22">
    <source>
        <dbReference type="EMBL" id="KAI4532919.1"/>
    </source>
</evidence>
<gene>
    <name evidence="22" type="ORF">MG293_017327</name>
</gene>
<evidence type="ECO:0000256" key="19">
    <source>
        <dbReference type="SAM" id="MobiDB-lite"/>
    </source>
</evidence>
<dbReference type="GO" id="GO:0006914">
    <property type="term" value="P:autophagy"/>
    <property type="evidence" value="ECO:0007669"/>
    <property type="project" value="UniProtKB-KW"/>
</dbReference>
<dbReference type="SMART" id="SM00337">
    <property type="entry name" value="BCL"/>
    <property type="match status" value="1"/>
</dbReference>
<dbReference type="PROSITE" id="PS50063">
    <property type="entry name" value="BH4_2"/>
    <property type="match status" value="1"/>
</dbReference>
<keyword evidence="13" id="KW-0072">Autophagy</keyword>
<evidence type="ECO:0000256" key="4">
    <source>
        <dbReference type="ARBA" id="ARBA00004590"/>
    </source>
</evidence>